<keyword evidence="1" id="KW-0812">Transmembrane</keyword>
<feature type="transmembrane region" description="Helical" evidence="1">
    <location>
        <begin position="297"/>
        <end position="314"/>
    </location>
</feature>
<dbReference type="AlphaFoldDB" id="A0A0G0BJB1"/>
<sequence length="641" mass="75102">MTISILIIILLLTFPGLLLLGFLVDKQKFDKLLISLVPFLSLSFYAILFFVYSKMAIPFRLQTVLISFCVVLVFYLLFKYRQLGFVLQSLKNSSFHFSKDWIFVIIPTLILLLVQIYTYYGNPFPLPADDTTFHYSLVKKITETGFGFERFYPFGLHAFVALIHQVTNYPIEKNLNISTILIVSMMPISLYLLTNTVFKNRRISLLTAFVSPLFSLFPVRPSVWGGLSFLWGITFMWQYLAVFIKTLHTKSLKLTVLTLFLGLGLFFIHSPEFFMTLIFVGIYFLTQGKKLIKWQNISLLLLQVLLIFVIQRLIQFRGVDFVLSTLVQIQINTSLGFGEKINNFFSYWLNYFFILVNIVFPVFIMTGLTQIKKNYRQSESSKKPIIFVIFSFLLVLFIYIDVVFVNLFGSIYNLFFPLFDIQRITEFMIFSSCVMAAFGLNFIWEWFKKTPSVFLKSLTSYLILTFSIVTLIVEAVVFRTTMFIRTPEREIFAVYDYFQSQEILPETMILNDIFIHYLYSGGIDYRSSDFVDWIGILTEIPLTFPYKGLQSISEDQFQNRYTVLSNLDKLKEDSSLQQIVKENHLQYFVWDSKLQPMREHTFSIAELQQNEALELSYVTHDYCLDNYNEEGCIFVFKFKDF</sequence>
<name>A0A0G0BJB1_UNCC3</name>
<dbReference type="Proteomes" id="UP000034581">
    <property type="component" value="Unassembled WGS sequence"/>
</dbReference>
<organism evidence="2 3">
    <name type="scientific">candidate division CPR3 bacterium GW2011_GWF2_35_18</name>
    <dbReference type="NCBI Taxonomy" id="1618350"/>
    <lineage>
        <taxon>Bacteria</taxon>
        <taxon>Bacteria division CPR3</taxon>
    </lineage>
</organism>
<feature type="transmembrane region" description="Helical" evidence="1">
    <location>
        <begin position="229"/>
        <end position="247"/>
    </location>
</feature>
<keyword evidence="1" id="KW-0472">Membrane</keyword>
<dbReference type="EMBL" id="LBQB01000005">
    <property type="protein sequence ID" value="KKP69543.1"/>
    <property type="molecule type" value="Genomic_DNA"/>
</dbReference>
<protein>
    <recommendedName>
        <fullName evidence="4">Glycosyltransferase RgtA/B/C/D-like domain-containing protein</fullName>
    </recommendedName>
</protein>
<feature type="transmembrane region" description="Helical" evidence="1">
    <location>
        <begin position="32"/>
        <end position="53"/>
    </location>
</feature>
<feature type="transmembrane region" description="Helical" evidence="1">
    <location>
        <begin position="385"/>
        <end position="415"/>
    </location>
</feature>
<keyword evidence="1" id="KW-1133">Transmembrane helix</keyword>
<dbReference type="InterPro" id="IPR046671">
    <property type="entry name" value="DUF6541"/>
</dbReference>
<feature type="transmembrane region" description="Helical" evidence="1">
    <location>
        <begin position="459"/>
        <end position="478"/>
    </location>
</feature>
<feature type="transmembrane region" description="Helical" evidence="1">
    <location>
        <begin position="6"/>
        <end position="25"/>
    </location>
</feature>
<feature type="transmembrane region" description="Helical" evidence="1">
    <location>
        <begin position="427"/>
        <end position="447"/>
    </location>
</feature>
<evidence type="ECO:0008006" key="4">
    <source>
        <dbReference type="Google" id="ProtNLM"/>
    </source>
</evidence>
<dbReference type="STRING" id="1618350.UR67_C0005G0032"/>
<feature type="transmembrane region" description="Helical" evidence="1">
    <location>
        <begin position="59"/>
        <end position="80"/>
    </location>
</feature>
<gene>
    <name evidence="2" type="ORF">UR67_C0005G0032</name>
</gene>
<evidence type="ECO:0000313" key="2">
    <source>
        <dbReference type="EMBL" id="KKP69543.1"/>
    </source>
</evidence>
<comment type="caution">
    <text evidence="2">The sequence shown here is derived from an EMBL/GenBank/DDBJ whole genome shotgun (WGS) entry which is preliminary data.</text>
</comment>
<feature type="transmembrane region" description="Helical" evidence="1">
    <location>
        <begin position="101"/>
        <end position="120"/>
    </location>
</feature>
<feature type="transmembrane region" description="Helical" evidence="1">
    <location>
        <begin position="259"/>
        <end position="285"/>
    </location>
</feature>
<reference evidence="2 3" key="1">
    <citation type="journal article" date="2015" name="Nature">
        <title>rRNA introns, odd ribosomes, and small enigmatic genomes across a large radiation of phyla.</title>
        <authorList>
            <person name="Brown C.T."/>
            <person name="Hug L.A."/>
            <person name="Thomas B.C."/>
            <person name="Sharon I."/>
            <person name="Castelle C.J."/>
            <person name="Singh A."/>
            <person name="Wilkins M.J."/>
            <person name="Williams K.H."/>
            <person name="Banfield J.F."/>
        </authorList>
    </citation>
    <scope>NUCLEOTIDE SEQUENCE [LARGE SCALE GENOMIC DNA]</scope>
</reference>
<evidence type="ECO:0000256" key="1">
    <source>
        <dbReference type="SAM" id="Phobius"/>
    </source>
</evidence>
<evidence type="ECO:0000313" key="3">
    <source>
        <dbReference type="Proteomes" id="UP000034581"/>
    </source>
</evidence>
<feature type="transmembrane region" description="Helical" evidence="1">
    <location>
        <begin position="175"/>
        <end position="193"/>
    </location>
</feature>
<dbReference type="Pfam" id="PF20176">
    <property type="entry name" value="DUF6541"/>
    <property type="match status" value="1"/>
</dbReference>
<feature type="transmembrane region" description="Helical" evidence="1">
    <location>
        <begin position="344"/>
        <end position="364"/>
    </location>
</feature>
<accession>A0A0G0BJB1</accession>
<proteinExistence type="predicted"/>